<organism evidence="1">
    <name type="scientific">marine metagenome</name>
    <dbReference type="NCBI Taxonomy" id="408172"/>
    <lineage>
        <taxon>unclassified sequences</taxon>
        <taxon>metagenomes</taxon>
        <taxon>ecological metagenomes</taxon>
    </lineage>
</organism>
<feature type="non-terminal residue" evidence="1">
    <location>
        <position position="1"/>
    </location>
</feature>
<gene>
    <name evidence="1" type="ORF">METZ01_LOCUS478898</name>
</gene>
<protein>
    <recommendedName>
        <fullName evidence="2">DNA primase DnaG DnaB-binding domain-containing protein</fullName>
    </recommendedName>
</protein>
<name>A0A383C1H8_9ZZZZ</name>
<dbReference type="InterPro" id="IPR016136">
    <property type="entry name" value="DNA_helicase_N/primase_C"/>
</dbReference>
<dbReference type="SUPFAM" id="SSF117023">
    <property type="entry name" value="DNA primase DnaG, C-terminal domain"/>
    <property type="match status" value="1"/>
</dbReference>
<proteinExistence type="predicted"/>
<accession>A0A383C1H8</accession>
<dbReference type="AlphaFoldDB" id="A0A383C1H8"/>
<sequence length="139" mass="15693">EEISESVDLALALLVLQPDLALEFNSSEYEILLGRSQDNLLAQIALRISSDGLTNPGQIMSLFSDKHQQRQIRQAFDYKPILGASQLRDEFVGLIQQKLKQQQSETKKLRIEGLLNKNPSELTASERQLVRQSFPTPES</sequence>
<dbReference type="Gene3D" id="1.10.860.10">
    <property type="entry name" value="DNAb Helicase, Chain A"/>
    <property type="match status" value="1"/>
</dbReference>
<dbReference type="EMBL" id="UINC01205047">
    <property type="protein sequence ID" value="SVE26044.1"/>
    <property type="molecule type" value="Genomic_DNA"/>
</dbReference>
<evidence type="ECO:0000313" key="1">
    <source>
        <dbReference type="EMBL" id="SVE26044.1"/>
    </source>
</evidence>
<evidence type="ECO:0008006" key="2">
    <source>
        <dbReference type="Google" id="ProtNLM"/>
    </source>
</evidence>
<reference evidence="1" key="1">
    <citation type="submission" date="2018-05" db="EMBL/GenBank/DDBJ databases">
        <authorList>
            <person name="Lanie J.A."/>
            <person name="Ng W.-L."/>
            <person name="Kazmierczak K.M."/>
            <person name="Andrzejewski T.M."/>
            <person name="Davidsen T.M."/>
            <person name="Wayne K.J."/>
            <person name="Tettelin H."/>
            <person name="Glass J.I."/>
            <person name="Rusch D."/>
            <person name="Podicherti R."/>
            <person name="Tsui H.-C.T."/>
            <person name="Winkler M.E."/>
        </authorList>
    </citation>
    <scope>NUCLEOTIDE SEQUENCE</scope>
</reference>